<organism evidence="2 3">
    <name type="scientific">Streptococcus iniae</name>
    <name type="common">Streptococcus shiloi</name>
    <dbReference type="NCBI Taxonomy" id="1346"/>
    <lineage>
        <taxon>Bacteria</taxon>
        <taxon>Bacillati</taxon>
        <taxon>Bacillota</taxon>
        <taxon>Bacilli</taxon>
        <taxon>Lactobacillales</taxon>
        <taxon>Streptococcaceae</taxon>
        <taxon>Streptococcus</taxon>
    </lineage>
</organism>
<accession>A0A3M2NLA8</accession>
<dbReference type="EMBL" id="QLQD01000091">
    <property type="protein sequence ID" value="RLU54104.1"/>
    <property type="molecule type" value="Genomic_DNA"/>
</dbReference>
<evidence type="ECO:0000313" key="2">
    <source>
        <dbReference type="EMBL" id="RLU54104.1"/>
    </source>
</evidence>
<gene>
    <name evidence="2" type="ORF">DIY07_11145</name>
</gene>
<name>A0A3M2NLA8_STRIN</name>
<sequence length="299" mass="32820">MKKYEKIIGMIALACLMLALCFGAYGYLSGGIEAEKIPKEHIKNVTQTVKAKKTLRLDSDVNDVTIETYKGKDIKVIYPKSKKNPITITEDDATLQIKDSGNWTKPRTSVHFLTLDLLKDIHKGVRIGFESGYRITILVPKGYQFDDLNLHLPAGSLDLSDISAQKATITLSAGELQLDKVMFKEGNLNLSVGSLVISNSVLNQFDYQLNTGDLDITNSQLGQTRGKLSLGNFTGDGLIFKGKNTLESHVGDVFISLKELNLLVTTKGNVGDTNITPSLKDSDTNRLEIKNNLGNVTIQ</sequence>
<dbReference type="Gene3D" id="2.160.20.120">
    <property type="match status" value="1"/>
</dbReference>
<dbReference type="AlphaFoldDB" id="A0A3M2NLA8"/>
<dbReference type="Proteomes" id="UP000269148">
    <property type="component" value="Unassembled WGS sequence"/>
</dbReference>
<dbReference type="KEGG" id="siz:SI82_01205"/>
<evidence type="ECO:0000259" key="1">
    <source>
        <dbReference type="Pfam" id="PF13349"/>
    </source>
</evidence>
<comment type="caution">
    <text evidence="2">The sequence shown here is derived from an EMBL/GenBank/DDBJ whole genome shotgun (WGS) entry which is preliminary data.</text>
</comment>
<dbReference type="InterPro" id="IPR025164">
    <property type="entry name" value="Toastrack_DUF4097"/>
</dbReference>
<dbReference type="SMR" id="A0A3M2NLA8"/>
<proteinExistence type="predicted"/>
<dbReference type="GeneID" id="35765710"/>
<dbReference type="OrthoDB" id="2223377at2"/>
<reference evidence="2 3" key="1">
    <citation type="submission" date="2018-06" db="EMBL/GenBank/DDBJ databases">
        <title>Mutators as drivers of adaptation in pathogenic bacteria and a risk factor for host jumps and vaccine escape.</title>
        <authorList>
            <person name="Barnes A.C."/>
            <person name="Silayeva O."/>
        </authorList>
    </citation>
    <scope>NUCLEOTIDE SEQUENCE [LARGE SCALE GENOMIC DNA]</scope>
    <source>
        <strain evidence="2 3">QMA0445</strain>
    </source>
</reference>
<dbReference type="RefSeq" id="WP_003098945.1">
    <property type="nucleotide sequence ID" value="NZ_CP010783.1"/>
</dbReference>
<evidence type="ECO:0000313" key="3">
    <source>
        <dbReference type="Proteomes" id="UP000269148"/>
    </source>
</evidence>
<feature type="domain" description="DUF4097" evidence="1">
    <location>
        <begin position="54"/>
        <end position="290"/>
    </location>
</feature>
<protein>
    <recommendedName>
        <fullName evidence="1">DUF4097 domain-containing protein</fullName>
    </recommendedName>
</protein>
<dbReference type="Pfam" id="PF13349">
    <property type="entry name" value="DUF4097"/>
    <property type="match status" value="1"/>
</dbReference>